<evidence type="ECO:0000256" key="1">
    <source>
        <dbReference type="ARBA" id="ARBA00007689"/>
    </source>
</evidence>
<organism evidence="3 4">
    <name type="scientific">Herbiconiux moechotypicola</name>
    <dbReference type="NCBI Taxonomy" id="637393"/>
    <lineage>
        <taxon>Bacteria</taxon>
        <taxon>Bacillati</taxon>
        <taxon>Actinomycetota</taxon>
        <taxon>Actinomycetes</taxon>
        <taxon>Micrococcales</taxon>
        <taxon>Microbacteriaceae</taxon>
        <taxon>Herbiconiux</taxon>
    </lineage>
</organism>
<proteinExistence type="inferred from homology"/>
<dbReference type="EMBL" id="BAAAQY010000008">
    <property type="protein sequence ID" value="GAA2240333.1"/>
    <property type="molecule type" value="Genomic_DNA"/>
</dbReference>
<dbReference type="PANTHER" id="PTHR35174:SF3">
    <property type="entry name" value="BLL7171 PROTEIN"/>
    <property type="match status" value="1"/>
</dbReference>
<accession>A0ABP5QRJ3</accession>
<dbReference type="PANTHER" id="PTHR35174">
    <property type="entry name" value="BLL7171 PROTEIN-RELATED"/>
    <property type="match status" value="1"/>
</dbReference>
<dbReference type="Pfam" id="PF03795">
    <property type="entry name" value="YCII"/>
    <property type="match status" value="1"/>
</dbReference>
<dbReference type="RefSeq" id="WP_259480091.1">
    <property type="nucleotide sequence ID" value="NZ_BAAAQY010000008.1"/>
</dbReference>
<dbReference type="Proteomes" id="UP001500929">
    <property type="component" value="Unassembled WGS sequence"/>
</dbReference>
<dbReference type="Gene3D" id="3.30.70.1060">
    <property type="entry name" value="Dimeric alpha+beta barrel"/>
    <property type="match status" value="1"/>
</dbReference>
<keyword evidence="4" id="KW-1185">Reference proteome</keyword>
<evidence type="ECO:0000313" key="3">
    <source>
        <dbReference type="EMBL" id="GAA2240333.1"/>
    </source>
</evidence>
<dbReference type="SUPFAM" id="SSF54909">
    <property type="entry name" value="Dimeric alpha+beta barrel"/>
    <property type="match status" value="1"/>
</dbReference>
<comment type="caution">
    <text evidence="3">The sequence shown here is derived from an EMBL/GenBank/DDBJ whole genome shotgun (WGS) entry which is preliminary data.</text>
</comment>
<gene>
    <name evidence="3" type="ORF">GCM10009851_27160</name>
</gene>
<name>A0ABP5QRJ3_9MICO</name>
<sequence length="120" mass="12950">MEYMILINGDESAPRPSYGEPGYEEFMATWLAYTQRLIDGGHWVSGANLHPSTTATTIARGFGTGDTLLDGPYAETKEQLAGYYLIRAADLDEALQLAAAIPLPAGAIEVRPVSYRPDAS</sequence>
<dbReference type="InterPro" id="IPR005545">
    <property type="entry name" value="YCII"/>
</dbReference>
<feature type="domain" description="YCII-related" evidence="2">
    <location>
        <begin position="1"/>
        <end position="113"/>
    </location>
</feature>
<comment type="similarity">
    <text evidence="1">Belongs to the YciI family.</text>
</comment>
<reference evidence="4" key="1">
    <citation type="journal article" date="2019" name="Int. J. Syst. Evol. Microbiol.">
        <title>The Global Catalogue of Microorganisms (GCM) 10K type strain sequencing project: providing services to taxonomists for standard genome sequencing and annotation.</title>
        <authorList>
            <consortium name="The Broad Institute Genomics Platform"/>
            <consortium name="The Broad Institute Genome Sequencing Center for Infectious Disease"/>
            <person name="Wu L."/>
            <person name="Ma J."/>
        </authorList>
    </citation>
    <scope>NUCLEOTIDE SEQUENCE [LARGE SCALE GENOMIC DNA]</scope>
    <source>
        <strain evidence="4">JCM 16117</strain>
    </source>
</reference>
<evidence type="ECO:0000313" key="4">
    <source>
        <dbReference type="Proteomes" id="UP001500929"/>
    </source>
</evidence>
<evidence type="ECO:0000259" key="2">
    <source>
        <dbReference type="Pfam" id="PF03795"/>
    </source>
</evidence>
<protein>
    <submittedName>
        <fullName evidence="3">YciI family protein</fullName>
    </submittedName>
</protein>
<dbReference type="InterPro" id="IPR011008">
    <property type="entry name" value="Dimeric_a/b-barrel"/>
</dbReference>